<dbReference type="PANTHER" id="PTHR24346">
    <property type="entry name" value="MAP/MICROTUBULE AFFINITY-REGULATING KINASE"/>
    <property type="match status" value="1"/>
</dbReference>
<dbReference type="OrthoDB" id="541276at2759"/>
<feature type="compositionally biased region" description="Polar residues" evidence="4">
    <location>
        <begin position="305"/>
        <end position="317"/>
    </location>
</feature>
<dbReference type="InterPro" id="IPR008271">
    <property type="entry name" value="Ser/Thr_kinase_AS"/>
</dbReference>
<evidence type="ECO:0000256" key="1">
    <source>
        <dbReference type="ARBA" id="ARBA00022741"/>
    </source>
</evidence>
<dbReference type="Pfam" id="PF00069">
    <property type="entry name" value="Pkinase"/>
    <property type="match status" value="1"/>
</dbReference>
<dbReference type="PROSITE" id="PS00108">
    <property type="entry name" value="PROTEIN_KINASE_ST"/>
    <property type="match status" value="1"/>
</dbReference>
<reference evidence="6 7" key="1">
    <citation type="journal article" date="2018" name="Genome Biol. Evol.">
        <title>Multiple Roots of Fruiting Body Formation in Amoebozoa.</title>
        <authorList>
            <person name="Hillmann F."/>
            <person name="Forbes G."/>
            <person name="Novohradska S."/>
            <person name="Ferling I."/>
            <person name="Riege K."/>
            <person name="Groth M."/>
            <person name="Westermann M."/>
            <person name="Marz M."/>
            <person name="Spaller T."/>
            <person name="Winckler T."/>
            <person name="Schaap P."/>
            <person name="Glockner G."/>
        </authorList>
    </citation>
    <scope>NUCLEOTIDE SEQUENCE [LARGE SCALE GENOMIC DNA]</scope>
    <source>
        <strain evidence="6 7">Jena</strain>
    </source>
</reference>
<dbReference type="GO" id="GO:0035556">
    <property type="term" value="P:intracellular signal transduction"/>
    <property type="evidence" value="ECO:0007669"/>
    <property type="project" value="TreeGrafter"/>
</dbReference>
<dbReference type="STRING" id="1890364.A0A2P6MZZ7"/>
<evidence type="ECO:0000313" key="7">
    <source>
        <dbReference type="Proteomes" id="UP000241769"/>
    </source>
</evidence>
<dbReference type="EMBL" id="MDYQ01000271">
    <property type="protein sequence ID" value="PRP77260.1"/>
    <property type="molecule type" value="Genomic_DNA"/>
</dbReference>
<keyword evidence="6" id="KW-0808">Transferase</keyword>
<keyword evidence="1 3" id="KW-0547">Nucleotide-binding</keyword>
<keyword evidence="7" id="KW-1185">Reference proteome</keyword>
<dbReference type="Gene3D" id="1.10.510.10">
    <property type="entry name" value="Transferase(Phosphotransferase) domain 1"/>
    <property type="match status" value="1"/>
</dbReference>
<dbReference type="GO" id="GO:0005524">
    <property type="term" value="F:ATP binding"/>
    <property type="evidence" value="ECO:0007669"/>
    <property type="project" value="UniProtKB-UniRule"/>
</dbReference>
<feature type="region of interest" description="Disordered" evidence="4">
    <location>
        <begin position="305"/>
        <end position="326"/>
    </location>
</feature>
<feature type="region of interest" description="Disordered" evidence="4">
    <location>
        <begin position="475"/>
        <end position="500"/>
    </location>
</feature>
<accession>A0A2P6MZZ7</accession>
<dbReference type="GO" id="GO:0004674">
    <property type="term" value="F:protein serine/threonine kinase activity"/>
    <property type="evidence" value="ECO:0007669"/>
    <property type="project" value="TreeGrafter"/>
</dbReference>
<dbReference type="SMART" id="SM00220">
    <property type="entry name" value="S_TKc"/>
    <property type="match status" value="1"/>
</dbReference>
<comment type="caution">
    <text evidence="6">The sequence shown here is derived from an EMBL/GenBank/DDBJ whole genome shotgun (WGS) entry which is preliminary data.</text>
</comment>
<keyword evidence="6" id="KW-0418">Kinase</keyword>
<keyword evidence="2 3" id="KW-0067">ATP-binding</keyword>
<gene>
    <name evidence="6" type="ORF">PROFUN_14472</name>
</gene>
<dbReference type="PANTHER" id="PTHR24346:SF30">
    <property type="entry name" value="MATERNAL EMBRYONIC LEUCINE ZIPPER KINASE"/>
    <property type="match status" value="1"/>
</dbReference>
<dbReference type="PROSITE" id="PS00107">
    <property type="entry name" value="PROTEIN_KINASE_ATP"/>
    <property type="match status" value="1"/>
</dbReference>
<evidence type="ECO:0000313" key="6">
    <source>
        <dbReference type="EMBL" id="PRP77260.1"/>
    </source>
</evidence>
<dbReference type="InParanoid" id="A0A2P6MZZ7"/>
<dbReference type="InterPro" id="IPR017441">
    <property type="entry name" value="Protein_kinase_ATP_BS"/>
</dbReference>
<evidence type="ECO:0000256" key="3">
    <source>
        <dbReference type="PROSITE-ProRule" id="PRU10141"/>
    </source>
</evidence>
<name>A0A2P6MZZ7_9EUKA</name>
<evidence type="ECO:0000259" key="5">
    <source>
        <dbReference type="PROSITE" id="PS50011"/>
    </source>
</evidence>
<dbReference type="SUPFAM" id="SSF56112">
    <property type="entry name" value="Protein kinase-like (PK-like)"/>
    <property type="match status" value="1"/>
</dbReference>
<feature type="domain" description="Protein kinase" evidence="5">
    <location>
        <begin position="547"/>
        <end position="801"/>
    </location>
</feature>
<dbReference type="PROSITE" id="PS50011">
    <property type="entry name" value="PROTEIN_KINASE_DOM"/>
    <property type="match status" value="1"/>
</dbReference>
<dbReference type="PROSITE" id="PS50096">
    <property type="entry name" value="IQ"/>
    <property type="match status" value="1"/>
</dbReference>
<feature type="region of interest" description="Disordered" evidence="4">
    <location>
        <begin position="207"/>
        <end position="238"/>
    </location>
</feature>
<dbReference type="GO" id="GO:0005737">
    <property type="term" value="C:cytoplasm"/>
    <property type="evidence" value="ECO:0007669"/>
    <property type="project" value="TreeGrafter"/>
</dbReference>
<feature type="binding site" evidence="3">
    <location>
        <position position="577"/>
    </location>
    <ligand>
        <name>ATP</name>
        <dbReference type="ChEBI" id="CHEBI:30616"/>
    </ligand>
</feature>
<proteinExistence type="predicted"/>
<feature type="compositionally biased region" description="Polar residues" evidence="4">
    <location>
        <begin position="480"/>
        <end position="500"/>
    </location>
</feature>
<dbReference type="InterPro" id="IPR000719">
    <property type="entry name" value="Prot_kinase_dom"/>
</dbReference>
<sequence length="810" mass="91647">MSLDAWLKRANDLARRMDDATVIESDTVAVLLECGRVKRKYPGHPETPELSVRLLIPSISGREGFIVDGRGVTQSGRESIQSRFCRAFDVDPSWINQLRNQLFIAELWEGNKLVGLIKLSTHPFWLAFNQYGRVHHQGNMPVVAFNHYCPVQNPFQKVSTTKDVDVHVHVILAMGSPHQILHFKSQHHSALKIQRWWRNRNIRRREKEKKEVHEDTRRPSSESHETTDDRDHPRETLSFEERMTELRRDILEKNLDITLTDSDDEWEDIRSAVRGKKIDDTTLEQIKKIVQDEITVIQFRESQRGTGSEVTDVSFSTSDREPPPTSLEELNRKLKDNMDELDLVQRGLKNRLQTRTADRCSYRPTTIFPYRKLLPALYKLQPLESTCPSSMTHEAPDSEGCLSMGTCIPALRRVAPCGREKGWTNRWTLPTVAPAAPLNADVAASLSVCVRTTYSIFFIPDRGRPLGHSCINTARKRSPSEMTRSTTDNIRSTTPTPVKTKNRLSQILSVRTTKPAPLPRGAKELNPVLSPKASITKTYSLPGHEQYTSLSHLGSGSYGQIFTATDKLTGGRVIIKKMPKTAIDCRVDAEVEAGEILKHVPGIQHLHREFATANHSCLVFDYVEGWDFFSFLEARKFKPLPEKLVTTLIECHKRGVGHKDVKLENVIVHPDGRTITLIDFGLCSFLETDGARCTDFSGSKEYCPPEVLLRRPFDATKADVWSLGVTLYCLLFGRLPFDVIKDHNTLSLTGHHPKVRFPSQTMSIDGVSAVSEGARGLVEKMLQEDPLKRISMSDVLSHVWLRASSLSILH</sequence>
<dbReference type="InterPro" id="IPR011009">
    <property type="entry name" value="Kinase-like_dom_sf"/>
</dbReference>
<feature type="compositionally biased region" description="Basic and acidic residues" evidence="4">
    <location>
        <begin position="208"/>
        <end position="238"/>
    </location>
</feature>
<evidence type="ECO:0000256" key="4">
    <source>
        <dbReference type="SAM" id="MobiDB-lite"/>
    </source>
</evidence>
<dbReference type="Proteomes" id="UP000241769">
    <property type="component" value="Unassembled WGS sequence"/>
</dbReference>
<protein>
    <submittedName>
        <fullName evidence="6">CAMK family protein kinase</fullName>
    </submittedName>
</protein>
<dbReference type="AlphaFoldDB" id="A0A2P6MZZ7"/>
<organism evidence="6 7">
    <name type="scientific">Planoprotostelium fungivorum</name>
    <dbReference type="NCBI Taxonomy" id="1890364"/>
    <lineage>
        <taxon>Eukaryota</taxon>
        <taxon>Amoebozoa</taxon>
        <taxon>Evosea</taxon>
        <taxon>Variosea</taxon>
        <taxon>Cavosteliida</taxon>
        <taxon>Cavosteliaceae</taxon>
        <taxon>Planoprotostelium</taxon>
    </lineage>
</organism>
<evidence type="ECO:0000256" key="2">
    <source>
        <dbReference type="ARBA" id="ARBA00022840"/>
    </source>
</evidence>